<dbReference type="PROSITE" id="PS50010">
    <property type="entry name" value="DH_2"/>
    <property type="match status" value="1"/>
</dbReference>
<dbReference type="InterPro" id="IPR037832">
    <property type="entry name" value="PH_Vav"/>
</dbReference>
<dbReference type="InterPro" id="IPR001849">
    <property type="entry name" value="PH_domain"/>
</dbReference>
<dbReference type="SUPFAM" id="SSF55550">
    <property type="entry name" value="SH2 domain"/>
    <property type="match status" value="1"/>
</dbReference>
<dbReference type="Proteomes" id="UP001372834">
    <property type="component" value="Unassembled WGS sequence"/>
</dbReference>
<evidence type="ECO:0000259" key="8">
    <source>
        <dbReference type="PROSITE" id="PS50010"/>
    </source>
</evidence>
<dbReference type="CDD" id="cd21201">
    <property type="entry name" value="CH_VAV"/>
    <property type="match status" value="1"/>
</dbReference>
<evidence type="ECO:0000313" key="11">
    <source>
        <dbReference type="EMBL" id="KAK6636695.1"/>
    </source>
</evidence>
<evidence type="ECO:0008006" key="13">
    <source>
        <dbReference type="Google" id="ProtNLM"/>
    </source>
</evidence>
<keyword evidence="3" id="KW-0677">Repeat</keyword>
<feature type="coiled-coil region" evidence="6">
    <location>
        <begin position="340"/>
        <end position="367"/>
    </location>
</feature>
<dbReference type="Pfam" id="PF00621">
    <property type="entry name" value="RhoGEF"/>
    <property type="match status" value="1"/>
</dbReference>
<dbReference type="Pfam" id="PF00017">
    <property type="entry name" value="SH2"/>
    <property type="match status" value="1"/>
</dbReference>
<dbReference type="InterPro" id="IPR036872">
    <property type="entry name" value="CH_dom_sf"/>
</dbReference>
<feature type="domain" description="Phorbol-ester/DAG-type" evidence="10">
    <location>
        <begin position="575"/>
        <end position="624"/>
    </location>
</feature>
<comment type="caution">
    <text evidence="11">The sequence shown here is derived from an EMBL/GenBank/DDBJ whole genome shotgun (WGS) entry which is preliminary data.</text>
</comment>
<evidence type="ECO:0000256" key="5">
    <source>
        <dbReference type="PROSITE-ProRule" id="PRU00191"/>
    </source>
</evidence>
<gene>
    <name evidence="11" type="ORF">RUM43_010357</name>
</gene>
<dbReference type="PROSITE" id="PS50001">
    <property type="entry name" value="SH2"/>
    <property type="match status" value="1"/>
</dbReference>
<dbReference type="InterPro" id="IPR000219">
    <property type="entry name" value="DH_dom"/>
</dbReference>
<dbReference type="SUPFAM" id="SSF48065">
    <property type="entry name" value="DBL homology domain (DH-domain)"/>
    <property type="match status" value="1"/>
</dbReference>
<dbReference type="GO" id="GO:0005085">
    <property type="term" value="F:guanyl-nucleotide exchange factor activity"/>
    <property type="evidence" value="ECO:0007669"/>
    <property type="project" value="UniProtKB-KW"/>
</dbReference>
<evidence type="ECO:0000256" key="6">
    <source>
        <dbReference type="SAM" id="Coils"/>
    </source>
</evidence>
<keyword evidence="2" id="KW-0344">Guanine-nucleotide releasing factor</keyword>
<dbReference type="InterPro" id="IPR055251">
    <property type="entry name" value="SOS1_NGEF_PH"/>
</dbReference>
<dbReference type="SUPFAM" id="SSF50729">
    <property type="entry name" value="PH domain-like"/>
    <property type="match status" value="1"/>
</dbReference>
<dbReference type="InterPro" id="IPR000980">
    <property type="entry name" value="SH2"/>
</dbReference>
<dbReference type="Pfam" id="PF00307">
    <property type="entry name" value="CH"/>
    <property type="match status" value="1"/>
</dbReference>
<protein>
    <recommendedName>
        <fullName evidence="13">Protein vav</fullName>
    </recommendedName>
</protein>
<dbReference type="Pfam" id="PF22697">
    <property type="entry name" value="SOS1_NGEF_PH"/>
    <property type="match status" value="1"/>
</dbReference>
<feature type="domain" description="Calponin-homology (CH)" evidence="9">
    <location>
        <begin position="5"/>
        <end position="124"/>
    </location>
</feature>
<dbReference type="PANTHER" id="PTHR45818:SF3">
    <property type="entry name" value="PROTEIN VAV"/>
    <property type="match status" value="1"/>
</dbReference>
<dbReference type="SMART" id="SM00109">
    <property type="entry name" value="C1"/>
    <property type="match status" value="1"/>
</dbReference>
<evidence type="ECO:0000256" key="2">
    <source>
        <dbReference type="ARBA" id="ARBA00022658"/>
    </source>
</evidence>
<evidence type="ECO:0000259" key="9">
    <source>
        <dbReference type="PROSITE" id="PS50021"/>
    </source>
</evidence>
<dbReference type="SMART" id="SM00033">
    <property type="entry name" value="CH"/>
    <property type="match status" value="1"/>
</dbReference>
<dbReference type="AlphaFoldDB" id="A0AAN8P9F2"/>
<keyword evidence="4 5" id="KW-0727">SH2 domain</keyword>
<dbReference type="CDD" id="cd01223">
    <property type="entry name" value="PH_Vav"/>
    <property type="match status" value="1"/>
</dbReference>
<proteinExistence type="predicted"/>
<dbReference type="SMART" id="SM00252">
    <property type="entry name" value="SH2"/>
    <property type="match status" value="1"/>
</dbReference>
<dbReference type="InterPro" id="IPR011993">
    <property type="entry name" value="PH-like_dom_sf"/>
</dbReference>
<accession>A0AAN8P9F2</accession>
<dbReference type="Gene3D" id="1.20.900.10">
    <property type="entry name" value="Dbl homology (DH) domain"/>
    <property type="match status" value="1"/>
</dbReference>
<sequence length="804" mass="93344">MCAVVEPWRECANWLTRCGVLRSDHIANGAQAKAGDLALTLRDGVILCNLLNVIEPGCIDTKDVNQKPRLAQFLCLRNIKIFLQASHEVFGLKESDLFEPLGLYDLTDFLRVLQTLSKLSVSPKFKKKNICGFSLVKHRTSQDDLYRDLSSSLNSNNWMKFTIRCPEYHDEEIYEDLCYISFSFPPQILLTQLIFGTAHSNVLPPEDVEYSSHHVNMRNEEIYHDLCSISRISLPHIPSTLPASLEKRDYVINELIETERNYLDVLGGLQRSFMRPLASVIREDDFKIIFAHIKELYEIHGVFLTQLRKSAAPHGIIRLSEVFLNFREKFLVYGDYIANLTNAQNLIQDLCARNESVNNEVERCQQEANNGKFKLRDILSVPMQRILKYHLLLDKLVSETQMSHEDFRGLERAKEAMVDVAQYINEVKRDSDALAILAYIEQSISDWHMPPDFTLKDYGRLILDGELRIKAHNDQKQKVRYVFVFDRVMVMCKALKGDQYCYRECLRLDEYKIQDIEKKILTRDARWSYQWYMVHRAELTAYTCYSRTEEFKKKFMNAISEALDNIEPSVCRNTEHVFKMYTFNKPTTCSYCSKFLKGKIYQGYQCERCQINCHKICIPYCGRCGLTRVPQLPPPRFPPNLNSQRSVTPPVCALPSPSSNDSSTFEQLKECLWFVGEMGRKTATSLLENEIDGTYLLRIRPQRPTNPSETIFAISLKTNEKVKHMKVYEEYVEGTSSYYLSLSRFFKSIIELVTYYQHVSLEENFVGLDVKFQWPFRRNSVVANELEFSSTDPNQMPPRTGCRV</sequence>
<dbReference type="SMART" id="SM00233">
    <property type="entry name" value="PH"/>
    <property type="match status" value="1"/>
</dbReference>
<dbReference type="GO" id="GO:0016477">
    <property type="term" value="P:cell migration"/>
    <property type="evidence" value="ECO:0007669"/>
    <property type="project" value="TreeGrafter"/>
</dbReference>
<dbReference type="Gene3D" id="1.10.418.10">
    <property type="entry name" value="Calponin-like domain"/>
    <property type="match status" value="1"/>
</dbReference>
<feature type="domain" description="DH" evidence="8">
    <location>
        <begin position="247"/>
        <end position="427"/>
    </location>
</feature>
<dbReference type="InterPro" id="IPR002219">
    <property type="entry name" value="PKC_DAG/PE"/>
</dbReference>
<dbReference type="Gene3D" id="2.30.29.30">
    <property type="entry name" value="Pleckstrin-homology domain (PH domain)/Phosphotyrosine-binding domain (PTB)"/>
    <property type="match status" value="1"/>
</dbReference>
<dbReference type="InterPro" id="IPR036860">
    <property type="entry name" value="SH2_dom_sf"/>
</dbReference>
<evidence type="ECO:0000256" key="4">
    <source>
        <dbReference type="ARBA" id="ARBA00022999"/>
    </source>
</evidence>
<dbReference type="PANTHER" id="PTHR45818">
    <property type="entry name" value="PROTEIN VAV"/>
    <property type="match status" value="1"/>
</dbReference>
<evidence type="ECO:0000259" key="10">
    <source>
        <dbReference type="PROSITE" id="PS50081"/>
    </source>
</evidence>
<dbReference type="CDD" id="cd00160">
    <property type="entry name" value="RhoGEF"/>
    <property type="match status" value="1"/>
</dbReference>
<evidence type="ECO:0000256" key="1">
    <source>
        <dbReference type="ARBA" id="ARBA00022553"/>
    </source>
</evidence>
<reference evidence="11 12" key="1">
    <citation type="submission" date="2023-10" db="EMBL/GenBank/DDBJ databases">
        <title>Genomes of two closely related lineages of the louse Polyplax serrata with different host specificities.</title>
        <authorList>
            <person name="Martinu J."/>
            <person name="Tarabai H."/>
            <person name="Stefka J."/>
            <person name="Hypsa V."/>
        </authorList>
    </citation>
    <scope>NUCLEOTIDE SEQUENCE [LARGE SCALE GENOMIC DNA]</scope>
    <source>
        <strain evidence="11">HR10_N</strain>
    </source>
</reference>
<dbReference type="EMBL" id="JAWJWE010000004">
    <property type="protein sequence ID" value="KAK6636695.1"/>
    <property type="molecule type" value="Genomic_DNA"/>
</dbReference>
<organism evidence="11 12">
    <name type="scientific">Polyplax serrata</name>
    <name type="common">Common mouse louse</name>
    <dbReference type="NCBI Taxonomy" id="468196"/>
    <lineage>
        <taxon>Eukaryota</taxon>
        <taxon>Metazoa</taxon>
        <taxon>Ecdysozoa</taxon>
        <taxon>Arthropoda</taxon>
        <taxon>Hexapoda</taxon>
        <taxon>Insecta</taxon>
        <taxon>Pterygota</taxon>
        <taxon>Neoptera</taxon>
        <taxon>Paraneoptera</taxon>
        <taxon>Psocodea</taxon>
        <taxon>Troctomorpha</taxon>
        <taxon>Phthiraptera</taxon>
        <taxon>Anoplura</taxon>
        <taxon>Polyplacidae</taxon>
        <taxon>Polyplax</taxon>
    </lineage>
</organism>
<dbReference type="SUPFAM" id="SSF47576">
    <property type="entry name" value="Calponin-homology domain, CH-domain"/>
    <property type="match status" value="1"/>
</dbReference>
<dbReference type="Gene3D" id="3.30.60.20">
    <property type="match status" value="1"/>
</dbReference>
<dbReference type="InterPro" id="IPR001715">
    <property type="entry name" value="CH_dom"/>
</dbReference>
<dbReference type="SMART" id="SM00325">
    <property type="entry name" value="RhoGEF"/>
    <property type="match status" value="1"/>
</dbReference>
<dbReference type="PROSITE" id="PS50021">
    <property type="entry name" value="CH"/>
    <property type="match status" value="1"/>
</dbReference>
<keyword evidence="6" id="KW-0175">Coiled coil</keyword>
<dbReference type="Pfam" id="PF00130">
    <property type="entry name" value="C1_1"/>
    <property type="match status" value="1"/>
</dbReference>
<dbReference type="InterPro" id="IPR035899">
    <property type="entry name" value="DBL_dom_sf"/>
</dbReference>
<evidence type="ECO:0000256" key="3">
    <source>
        <dbReference type="ARBA" id="ARBA00022737"/>
    </source>
</evidence>
<dbReference type="Gene3D" id="3.30.505.10">
    <property type="entry name" value="SH2 domain"/>
    <property type="match status" value="1"/>
</dbReference>
<dbReference type="GO" id="GO:0005737">
    <property type="term" value="C:cytoplasm"/>
    <property type="evidence" value="ECO:0007669"/>
    <property type="project" value="TreeGrafter"/>
</dbReference>
<evidence type="ECO:0000313" key="12">
    <source>
        <dbReference type="Proteomes" id="UP001372834"/>
    </source>
</evidence>
<keyword evidence="1" id="KW-0597">Phosphoprotein</keyword>
<dbReference type="PROSITE" id="PS50081">
    <property type="entry name" value="ZF_DAG_PE_2"/>
    <property type="match status" value="1"/>
</dbReference>
<evidence type="ECO:0000259" key="7">
    <source>
        <dbReference type="PROSITE" id="PS50001"/>
    </source>
</evidence>
<name>A0AAN8P9F2_POLSC</name>
<feature type="domain" description="SH2" evidence="7">
    <location>
        <begin position="673"/>
        <end position="776"/>
    </location>
</feature>
<dbReference type="CDD" id="cd20810">
    <property type="entry name" value="C1_VAV"/>
    <property type="match status" value="1"/>
</dbReference>